<evidence type="ECO:0000313" key="1">
    <source>
        <dbReference type="EMBL" id="OHT97875.1"/>
    </source>
</evidence>
<organism evidence="1 2">
    <name type="scientific">Mycobacterium syngnathidarum</name>
    <dbReference type="NCBI Taxonomy" id="1908205"/>
    <lineage>
        <taxon>Bacteria</taxon>
        <taxon>Bacillati</taxon>
        <taxon>Actinomycetota</taxon>
        <taxon>Actinomycetes</taxon>
        <taxon>Mycobacteriales</taxon>
        <taxon>Mycobacteriaceae</taxon>
        <taxon>Mycobacterium</taxon>
    </lineage>
</organism>
<name>A0A1Q9WAJ4_9MYCO</name>
<accession>A0A1S1K381</accession>
<proteinExistence type="predicted"/>
<evidence type="ECO:0000313" key="2">
    <source>
        <dbReference type="Proteomes" id="UP000179636"/>
    </source>
</evidence>
<dbReference type="Proteomes" id="UP000179636">
    <property type="component" value="Unassembled WGS sequence"/>
</dbReference>
<reference evidence="1 2" key="1">
    <citation type="submission" date="2016-10" db="EMBL/GenBank/DDBJ databases">
        <title>Evaluation of Human, Animal and Environmental Mycobacterium chelonae Isolates by Core Genome Phylogenomic Analysis, Targeted Gene Comparison, and Anti-microbial Susceptibility Patterns: A Tale of Mistaken Identities.</title>
        <authorList>
            <person name="Fogelson S.B."/>
            <person name="Camus A.C."/>
            <person name="Lorenz W."/>
            <person name="Vasireddy R."/>
            <person name="Vasireddy S."/>
            <person name="Smith T."/>
            <person name="Brown-Elliott B.A."/>
            <person name="Wallace R.J.Jr."/>
            <person name="Hasan N.A."/>
            <person name="Reischl U."/>
            <person name="Sanchez S."/>
        </authorList>
    </citation>
    <scope>NUCLEOTIDE SEQUENCE [LARGE SCALE GENOMIC DNA]</scope>
    <source>
        <strain evidence="1 2">24999</strain>
    </source>
</reference>
<accession>A0A1Q9WAJ4</accession>
<evidence type="ECO:0008006" key="3">
    <source>
        <dbReference type="Google" id="ProtNLM"/>
    </source>
</evidence>
<protein>
    <recommendedName>
        <fullName evidence="3">TniQ protein</fullName>
    </recommendedName>
</protein>
<comment type="caution">
    <text evidence="1">The sequence shown here is derived from an EMBL/GenBank/DDBJ whole genome shotgun (WGS) entry which is preliminary data.</text>
</comment>
<gene>
    <name evidence="1" type="ORF">BKG61_15210</name>
</gene>
<sequence>MPNEVLAEYLARLSKANGISRARLEALLTRRGPTTRAALAACVSMSDRALVFALPELRIAGDNDAYPELLQREVESVGPGCPLCASRHGRRISFPQVWSTHDNVVCVHHSMWLNGTAFRVDPTRPTVKIVGVSRADILLAHRRHQRLIRQHGRPAILQSFTDAYDIVEQWNYWRPLEAIGFRLIELQPDEAQRGAGTASRNAAMYPEIVRLVTVLSDMAWRRRLLANDRAKRGKAMRDLFELVLDGDTPYRTADPIYEWRLRQLAAKDGEKPRRSVSELTRKKGSL</sequence>
<dbReference type="EMBL" id="MLHV01000012">
    <property type="protein sequence ID" value="OHT97875.1"/>
    <property type="molecule type" value="Genomic_DNA"/>
</dbReference>
<dbReference type="AlphaFoldDB" id="A0A1Q9WAJ4"/>
<dbReference type="STRING" id="1908205.BKG60_14225"/>
<keyword evidence="2" id="KW-1185">Reference proteome</keyword>